<accession>A0ABT4H7X8</accession>
<gene>
    <name evidence="2" type="ORF">M5X12_31785</name>
</gene>
<dbReference type="RefSeq" id="WP_005548322.1">
    <property type="nucleotide sequence ID" value="NZ_JAMDNA010000029.1"/>
</dbReference>
<evidence type="ECO:0000313" key="2">
    <source>
        <dbReference type="EMBL" id="MCY9765079.1"/>
    </source>
</evidence>
<dbReference type="InterPro" id="IPR005039">
    <property type="entry name" value="Ant_C"/>
</dbReference>
<comment type="caution">
    <text evidence="2">The sequence shown here is derived from an EMBL/GenBank/DDBJ whole genome shotgun (WGS) entry which is preliminary data.</text>
</comment>
<sequence>MNQLQEFNRSTISSVEIAGMMKISHWEVLRKLDGTEKVKGIIQTFTDNKIVVSDYFIESSYKDASGKVNKCYELTKMGCEFLANKFTGEKGILFTAMYVKRFNEMERNANQPSYAIEDPIFRAQRWIEEQKEKKALETKSLMLEQRIAEYEPKISYLDRILQSKGTVTITQIAKDYGMSGQALNLILHEEKVQYKQNKQWLLYREHHSEGYTKSETIDITRSNGDPDVTMNTRWTQKGRLFIHKILERRGIVPMMDREPSRKAN</sequence>
<dbReference type="GeneID" id="94493189"/>
<dbReference type="EMBL" id="JAMDNP010000167">
    <property type="protein sequence ID" value="MCY9765079.1"/>
    <property type="molecule type" value="Genomic_DNA"/>
</dbReference>
<dbReference type="InterPro" id="IPR014054">
    <property type="entry name" value="Phage_regulatory_Rha"/>
</dbReference>
<dbReference type="Pfam" id="PF09669">
    <property type="entry name" value="Phage_pRha"/>
    <property type="match status" value="1"/>
</dbReference>
<proteinExistence type="predicted"/>
<evidence type="ECO:0000259" key="1">
    <source>
        <dbReference type="Pfam" id="PF03374"/>
    </source>
</evidence>
<dbReference type="Proteomes" id="UP001527181">
    <property type="component" value="Unassembled WGS sequence"/>
</dbReference>
<dbReference type="Pfam" id="PF03374">
    <property type="entry name" value="ANT"/>
    <property type="match status" value="1"/>
</dbReference>
<name>A0ABT4H7X8_PAEAL</name>
<evidence type="ECO:0000313" key="3">
    <source>
        <dbReference type="Proteomes" id="UP001527181"/>
    </source>
</evidence>
<reference evidence="2 3" key="1">
    <citation type="submission" date="2022-05" db="EMBL/GenBank/DDBJ databases">
        <title>Genome Sequencing of Bee-Associated Microbes.</title>
        <authorList>
            <person name="Dunlap C."/>
        </authorList>
    </citation>
    <scope>NUCLEOTIDE SEQUENCE [LARGE SCALE GENOMIC DNA]</scope>
    <source>
        <strain evidence="2 3">NRRL B-04010</strain>
    </source>
</reference>
<organism evidence="2 3">
    <name type="scientific">Paenibacillus alvei</name>
    <name type="common">Bacillus alvei</name>
    <dbReference type="NCBI Taxonomy" id="44250"/>
    <lineage>
        <taxon>Bacteria</taxon>
        <taxon>Bacillati</taxon>
        <taxon>Bacillota</taxon>
        <taxon>Bacilli</taxon>
        <taxon>Bacillales</taxon>
        <taxon>Paenibacillaceae</taxon>
        <taxon>Paenibacillus</taxon>
    </lineage>
</organism>
<protein>
    <submittedName>
        <fullName evidence="2">Phage regulatory protein/antirepressor Ant</fullName>
    </submittedName>
</protein>
<keyword evidence="3" id="KW-1185">Reference proteome</keyword>
<feature type="domain" description="Antirepressor protein C-terminal" evidence="1">
    <location>
        <begin position="144"/>
        <end position="247"/>
    </location>
</feature>